<evidence type="ECO:0000256" key="7">
    <source>
        <dbReference type="ARBA" id="ARBA00023026"/>
    </source>
</evidence>
<sequence length="2895" mass="296372">MLGALVERNKIDADKVIGATNTDYFDTLSNTSVAQRINGVGLNGPANRVAFGSSQADPLNGTDNAIGDRLYGGAGNEIVDGKAGNDYLEGGAGNDTLKGGEGQDTLLGGTGDDILDGGKDGDILKGGQGTDTYTLRASHSGIDTITDSDGLGSIQVITTDGGQITLGASPLTKLANSTPGSTGTWQSQDKRFIYTTRSEADGSQTLSISGGGGSAVVQNFASGNLGITLPGSVPVQPAPATGEQIFGDLAPMDFDAATEGVQTQADALGNIITDGAPRPDQADKLYDSVGNDEIIAGGGDDEIDALRGGDDWIKAGSGRDIVKGGAGKDLIELGTERDYAFGGAGDDKIYADIQRPLDEVMAQTTAATIDQADALDGGAGDDTLVGDAGSDTLYGGEGKDLMVGGAGDDLMHGDLGGVLAQPQGPDGADVMFGGAGKDRLLANGGDDHLDGGTGDDTLYGGSGADALVGGSGDDILDGDGASDNVVLPEYAAATEHGNDYLDGGEGNDTLTGSGNDDVLFGGAGNDKLTGDALATTLAGGHHGRDYLDGGAGDDELHGGGSGDTLYGGAGNDAIFADEAQAANVPGYLGGQFHDDDYVDGGAGDDYLEGNGGNDTIMGGEGNDNIWADAAASRKLLGEFHGADYVDGEAGDDNIGGGGGDDILYGGEGNDTLSGDQSEAGNPSDLVLAGNFHGKDYLDGGAGSDALLGGGHDDTLIGGEGSDTLYGDEWETFLSGQFHGKDSLDGGDGSDQLYGGGGNDTLTGGAGSDLLYGDDKSDKLAGQFHGNDVLDGGDGNDSLYGGAGNDTLTGGAGNDILEGGEGDDILVAGAGERVKDSSGSNTLTLADGEPVTVTVDGANLVLNYATGPLVVEGALRGSMASIAGQSASAWVQAHVEQNLNVSTSEAGQTLLGGSGNDSLRAQHGGATLEGGDGNDTLYGNQIGSVLIGGSGANTFHAGAGNDVLVSSGSSDTLDGGGGNNTYSITQAAGSVYIGNRTGTDSDTLVLFGSAAGALVKASRADGDLILSTFTQSLDGSGNTVQMAGPVITLGGYFYGLEAGEASTLAGVTFEEGGGFVSLQQLIAQAATGTEADDALYGSSGADTLLALGGNDHAYGLDGDDRLDGGDGNDWLDGGQGMDTLTGGGGNDTLHGGISDDVLDAGEGDNLLTGGLGNDLLSAGSGSDTLDGGEGYDMLIGGAGNDVLLGGNGDDSLQGGAGTDTLRGDSGNDVMDGGDGNDWLHAGSGVDTLRGGAGLDTYVLGYGMGQATVMDDSEDGSTIQMDASGVQLQSLTARRANNDLLVEVRGTETSMRIKDYYSATQTSWLFKDADGNALSAQALIDASIPQWSDLQSSLIQEFKTWARSSIGEKYAGEGYVRQLDGTWFRPVDPDRFRGAFSNDSRELTQHNLYTHRLLADLNSAWTTTSSTVLSTTWTKSQGAQYGASTFDTLISLGDQSQAVSGELVTLNPISSSSANQTAWSAVTWTNYYTYIPASSWSMPFAYQWPQSSPVEVISEQRKYVETYKSYAGNGSALTFGNPGSAVLAGPLPEFIPVTLTHNYLNYNLGTTTLTDGSHTVMADQYSAVIGGVGDNTIYGAGFAYGGTGNARLIGGEILMAGNGDQYLENGRTMVVGDGHTTVAGKALGYMYEVPHYGNYVQRLYEQPDTRILIDPNNTGIDLLVSDDNSQTDRNNDWTDDSIEAIYRGQGIRNARESYGSGGKFFIGAEESYSGYHDTLEEARRVYSERTGSNALAEWVTSYYVKPLPVLLKAPAFDMDEWGEASSYYDTHPLQTVMLTANNFAGLQPYLDAGLLPMKTVSFGQGLSLSDINLSWGTATSPLDGTEHVTLDLQWGADQGVRVMIPHIDDALNGTIGRFEFADGSSISLPALIAMAPPAPNFDEGFVSFHAGMGQQVVAADSTRGVNVDALALADLSVQSDGMDLLISASNGQDSLRLEGWYVNPDGLPRAILTLDNGAFLTADDLSDKGLLRDGSAGNLTLYGSPDLGTTFIAGPNTTLIGQSGDDTYVYNAGSGVVHITDPGGGTLRFGPGITSEMVSLSLGSLLLTIGDQGDVIHLDDFDPSEADSFSSVQNFEFADGTELEFDELLAQGVDVRGTAAADSLTGTNVNDRFHGGEGADRMTGGDGDDTYYVDHTGDTIVERAGEGTDTIISTVSKTLSAHVEALILSGLDAINGTGNSLDNVLVGNAAKNTLNGGGGADSMEGGAGDDAYYVDNIDDRTYEEEGQGTDRVISSISHALDEYVEDLQLSGTGNTDATGNERANKLTGNSGANTLTGHEGDDRLMGGLGADSLLGGEGDDLYEVDNIGDSVMEYAGEGTDTVETSVTYTLGSEVENLILTGLTAIDGTGNELNNLLQGNAADNTLTGGGGNDNLNGMKGLDILAGGAGNDTYLFEDDIDTIVEDVDGGRDTVLSRISGATLAANVEDGVLLGSAISLTGNELSNVLTGNNAANILDGGAGADVLIGGKGNDLYIVDSQADTVVENAAEGTDTVQSSVTYSLADALENLTLAGTAEAGMGNTLANKLTGNAESNKLWGQGGNDSLDGGAGADILLGGLGNDKYWVDSSDDLVVESALEGTDTVYASVSYTLADNVEYLTLTGSANINAIGNAGNNRLEGNVGNNILFGGLGNDTYVWGRDSGQDIIANFDAGKPSGDTVQLGAGIAEADLAIARQGNDLILSINGSTDQLTVANYFENAGKGANALEKIRFADGTSWNHAAVLSRTAVDSGTSGAQALPAEVRTGNPTALFDAPDPAATKASDAATEPQTVAESISAARERFEQGLQNLKYSVDQQGSLSRSEFSERRTLPLLWNLQDALLDMQLAKNPDGRFTADISMDSRGSRDLGLAIGLLGGVNGLSGRLNQVARPPEVQQFDLAQMG</sequence>
<gene>
    <name evidence="11" type="ORF">GCM10011496_32060</name>
</gene>
<keyword evidence="7" id="KW-0843">Virulence</keyword>
<comment type="caution">
    <text evidence="11">The sequence shown here is derived from an EMBL/GenBank/DDBJ whole genome shotgun (WGS) entry which is preliminary data.</text>
</comment>
<dbReference type="GO" id="GO:0005576">
    <property type="term" value="C:extracellular region"/>
    <property type="evidence" value="ECO:0007669"/>
    <property type="project" value="UniProtKB-SubCell"/>
</dbReference>
<dbReference type="InterPro" id="IPR050557">
    <property type="entry name" value="RTX_toxin/Mannuronan_C5-epim"/>
</dbReference>
<feature type="region of interest" description="Disordered" evidence="9">
    <location>
        <begin position="2122"/>
        <end position="2141"/>
    </location>
</feature>
<feature type="compositionally biased region" description="Polar residues" evidence="9">
    <location>
        <begin position="670"/>
        <end position="680"/>
    </location>
</feature>
<dbReference type="GO" id="GO:0090729">
    <property type="term" value="F:toxin activity"/>
    <property type="evidence" value="ECO:0007669"/>
    <property type="project" value="UniProtKB-KW"/>
</dbReference>
<feature type="region of interest" description="Disordered" evidence="9">
    <location>
        <begin position="1124"/>
        <end position="1147"/>
    </location>
</feature>
<evidence type="ECO:0000313" key="11">
    <source>
        <dbReference type="EMBL" id="GGB08769.1"/>
    </source>
</evidence>
<evidence type="ECO:0000256" key="2">
    <source>
        <dbReference type="ARBA" id="ARBA00004613"/>
    </source>
</evidence>
<dbReference type="GO" id="GO:0005509">
    <property type="term" value="F:calcium ion binding"/>
    <property type="evidence" value="ECO:0007669"/>
    <property type="project" value="InterPro"/>
</dbReference>
<dbReference type="EMBL" id="BMIG01000014">
    <property type="protein sequence ID" value="GGB08769.1"/>
    <property type="molecule type" value="Genomic_DNA"/>
</dbReference>
<dbReference type="SUPFAM" id="SSF51120">
    <property type="entry name" value="beta-Roll"/>
    <property type="match status" value="14"/>
</dbReference>
<dbReference type="InterPro" id="IPR003995">
    <property type="entry name" value="RTX_toxin_determinant-A"/>
</dbReference>
<keyword evidence="12" id="KW-1185">Reference proteome</keyword>
<name>A0A916SN63_9BURK</name>
<evidence type="ECO:0000256" key="5">
    <source>
        <dbReference type="ARBA" id="ARBA00022737"/>
    </source>
</evidence>
<dbReference type="Pfam" id="PF06594">
    <property type="entry name" value="HCBP_related"/>
    <property type="match status" value="2"/>
</dbReference>
<dbReference type="Pfam" id="PF00353">
    <property type="entry name" value="HemolysinCabind"/>
    <property type="match status" value="23"/>
</dbReference>
<reference evidence="11" key="1">
    <citation type="journal article" date="2014" name="Int. J. Syst. Evol. Microbiol.">
        <title>Complete genome sequence of Corynebacterium casei LMG S-19264T (=DSM 44701T), isolated from a smear-ripened cheese.</title>
        <authorList>
            <consortium name="US DOE Joint Genome Institute (JGI-PGF)"/>
            <person name="Walter F."/>
            <person name="Albersmeier A."/>
            <person name="Kalinowski J."/>
            <person name="Ruckert C."/>
        </authorList>
    </citation>
    <scope>NUCLEOTIDE SEQUENCE</scope>
    <source>
        <strain evidence="11">CGMCC 1.15322</strain>
    </source>
</reference>
<accession>A0A916SN63</accession>
<evidence type="ECO:0000256" key="4">
    <source>
        <dbReference type="ARBA" id="ARBA00022656"/>
    </source>
</evidence>
<feature type="region of interest" description="Disordered" evidence="9">
    <location>
        <begin position="740"/>
        <end position="759"/>
    </location>
</feature>
<feature type="domain" description="Haemolysin-type calcium binding-related" evidence="10">
    <location>
        <begin position="2691"/>
        <end position="2733"/>
    </location>
</feature>
<dbReference type="InterPro" id="IPR011049">
    <property type="entry name" value="Serralysin-like_metalloprot_C"/>
</dbReference>
<keyword evidence="4" id="KW-0800">Toxin</keyword>
<feature type="region of interest" description="Disordered" evidence="9">
    <location>
        <begin position="2264"/>
        <end position="2297"/>
    </location>
</feature>
<evidence type="ECO:0000256" key="6">
    <source>
        <dbReference type="ARBA" id="ARBA00022837"/>
    </source>
</evidence>
<keyword evidence="8" id="KW-0472">Membrane</keyword>
<feature type="region of interest" description="Disordered" evidence="9">
    <location>
        <begin position="647"/>
        <end position="683"/>
    </location>
</feature>
<dbReference type="InterPro" id="IPR018511">
    <property type="entry name" value="Hemolysin-typ_Ca-bd_CS"/>
</dbReference>
<feature type="compositionally biased region" description="Basic and acidic residues" evidence="9">
    <location>
        <begin position="2125"/>
        <end position="2134"/>
    </location>
</feature>
<dbReference type="Gene3D" id="2.150.10.10">
    <property type="entry name" value="Serralysin-like metalloprotease, C-terminal"/>
    <property type="match status" value="19"/>
</dbReference>
<dbReference type="PANTHER" id="PTHR38340">
    <property type="entry name" value="S-LAYER PROTEIN"/>
    <property type="match status" value="1"/>
</dbReference>
<evidence type="ECO:0000256" key="9">
    <source>
        <dbReference type="SAM" id="MobiDB-lite"/>
    </source>
</evidence>
<feature type="compositionally biased region" description="Gly residues" evidence="9">
    <location>
        <begin position="1132"/>
        <end position="1145"/>
    </location>
</feature>
<evidence type="ECO:0000256" key="8">
    <source>
        <dbReference type="ARBA" id="ARBA00023136"/>
    </source>
</evidence>
<dbReference type="PANTHER" id="PTHR38340:SF1">
    <property type="entry name" value="S-LAYER PROTEIN"/>
    <property type="match status" value="1"/>
</dbReference>
<organism evidence="11 12">
    <name type="scientific">Polaromonas eurypsychrophila</name>
    <dbReference type="NCBI Taxonomy" id="1614635"/>
    <lineage>
        <taxon>Bacteria</taxon>
        <taxon>Pseudomonadati</taxon>
        <taxon>Pseudomonadota</taxon>
        <taxon>Betaproteobacteria</taxon>
        <taxon>Burkholderiales</taxon>
        <taxon>Comamonadaceae</taxon>
        <taxon>Polaromonas</taxon>
    </lineage>
</organism>
<dbReference type="PROSITE" id="PS00330">
    <property type="entry name" value="HEMOLYSIN_CALCIUM"/>
    <property type="match status" value="19"/>
</dbReference>
<feature type="compositionally biased region" description="Gly residues" evidence="9">
    <location>
        <begin position="653"/>
        <end position="668"/>
    </location>
</feature>
<keyword evidence="3" id="KW-0964">Secreted</keyword>
<evidence type="ECO:0000256" key="1">
    <source>
        <dbReference type="ARBA" id="ARBA00004370"/>
    </source>
</evidence>
<reference evidence="11" key="2">
    <citation type="submission" date="2020-09" db="EMBL/GenBank/DDBJ databases">
        <authorList>
            <person name="Sun Q."/>
            <person name="Zhou Y."/>
        </authorList>
    </citation>
    <scope>NUCLEOTIDE SEQUENCE</scope>
    <source>
        <strain evidence="11">CGMCC 1.15322</strain>
    </source>
</reference>
<feature type="compositionally biased region" description="Polar residues" evidence="9">
    <location>
        <begin position="2280"/>
        <end position="2290"/>
    </location>
</feature>
<evidence type="ECO:0000313" key="12">
    <source>
        <dbReference type="Proteomes" id="UP000620596"/>
    </source>
</evidence>
<feature type="domain" description="Haemolysin-type calcium binding-related" evidence="10">
    <location>
        <begin position="2059"/>
        <end position="2097"/>
    </location>
</feature>
<dbReference type="InterPro" id="IPR001343">
    <property type="entry name" value="Hemolysn_Ca-bd"/>
</dbReference>
<evidence type="ECO:0000256" key="3">
    <source>
        <dbReference type="ARBA" id="ARBA00022525"/>
    </source>
</evidence>
<feature type="compositionally biased region" description="Gly residues" evidence="9">
    <location>
        <begin position="745"/>
        <end position="759"/>
    </location>
</feature>
<dbReference type="PRINTS" id="PR00313">
    <property type="entry name" value="CABNDNGRPT"/>
</dbReference>
<dbReference type="Proteomes" id="UP000620596">
    <property type="component" value="Unassembled WGS sequence"/>
</dbReference>
<evidence type="ECO:0000259" key="10">
    <source>
        <dbReference type="Pfam" id="PF06594"/>
    </source>
</evidence>
<protein>
    <recommendedName>
        <fullName evidence="10">Haemolysin-type calcium binding-related domain-containing protein</fullName>
    </recommendedName>
</protein>
<dbReference type="PRINTS" id="PR01488">
    <property type="entry name" value="RTXTOXINA"/>
</dbReference>
<comment type="subcellular location">
    <subcellularLocation>
        <location evidence="1">Membrane</location>
    </subcellularLocation>
    <subcellularLocation>
        <location evidence="2">Secreted</location>
    </subcellularLocation>
</comment>
<proteinExistence type="predicted"/>
<keyword evidence="5" id="KW-0677">Repeat</keyword>
<feature type="region of interest" description="Disordered" evidence="9">
    <location>
        <begin position="1205"/>
        <end position="1228"/>
    </location>
</feature>
<keyword evidence="6" id="KW-0106">Calcium</keyword>
<dbReference type="GO" id="GO:0016020">
    <property type="term" value="C:membrane"/>
    <property type="evidence" value="ECO:0007669"/>
    <property type="project" value="UniProtKB-SubCell"/>
</dbReference>
<dbReference type="InterPro" id="IPR010566">
    <property type="entry name" value="Haemolys_ca-bd"/>
</dbReference>